<keyword evidence="4" id="KW-1185">Reference proteome</keyword>
<organism evidence="3 4">
    <name type="scientific">Roseofilum casamattae BLCC-M143</name>
    <dbReference type="NCBI Taxonomy" id="3022442"/>
    <lineage>
        <taxon>Bacteria</taxon>
        <taxon>Bacillati</taxon>
        <taxon>Cyanobacteriota</taxon>
        <taxon>Cyanophyceae</taxon>
        <taxon>Desertifilales</taxon>
        <taxon>Desertifilaceae</taxon>
        <taxon>Roseofilum</taxon>
        <taxon>Roseofilum casamattae</taxon>
    </lineage>
</organism>
<protein>
    <submittedName>
        <fullName evidence="3">ATP-binding protein</fullName>
    </submittedName>
</protein>
<dbReference type="InterPro" id="IPR003594">
    <property type="entry name" value="HATPase_dom"/>
</dbReference>
<feature type="domain" description="Histidine kinase/HSP90-like ATPase" evidence="2">
    <location>
        <begin position="33"/>
        <end position="157"/>
    </location>
</feature>
<evidence type="ECO:0000313" key="4">
    <source>
        <dbReference type="Proteomes" id="UP001232992"/>
    </source>
</evidence>
<dbReference type="PANTHER" id="PTHR35526:SF3">
    <property type="entry name" value="ANTI-SIGMA-F FACTOR RSBW"/>
    <property type="match status" value="1"/>
</dbReference>
<evidence type="ECO:0000256" key="1">
    <source>
        <dbReference type="ARBA" id="ARBA00022527"/>
    </source>
</evidence>
<dbReference type="InterPro" id="IPR050267">
    <property type="entry name" value="Anti-sigma-factor_SerPK"/>
</dbReference>
<dbReference type="Pfam" id="PF13581">
    <property type="entry name" value="HATPase_c_2"/>
    <property type="match status" value="1"/>
</dbReference>
<dbReference type="RefSeq" id="WP_283759588.1">
    <property type="nucleotide sequence ID" value="NZ_JAQOSQ010000022.1"/>
</dbReference>
<keyword evidence="3" id="KW-0067">ATP-binding</keyword>
<keyword evidence="1" id="KW-0723">Serine/threonine-protein kinase</keyword>
<sequence length="159" mass="18268">MKYYLTSVPIARSKVRPLTLPRTAHLQVHSHTEVVPGASAWFASLYQPIAALSKDSRMECTTAFYEALTNAIKHGHRSLPPETPIDIEVTLTDNSVTIRIWDRGQGFDVQQAYDWEPDLWDEKGRGIYMIKNCTDFISYSLGYYKNGDRRNCLTIVKYY</sequence>
<evidence type="ECO:0000259" key="2">
    <source>
        <dbReference type="Pfam" id="PF13581"/>
    </source>
</evidence>
<dbReference type="InterPro" id="IPR036890">
    <property type="entry name" value="HATPase_C_sf"/>
</dbReference>
<dbReference type="PANTHER" id="PTHR35526">
    <property type="entry name" value="ANTI-SIGMA-F FACTOR RSBW-RELATED"/>
    <property type="match status" value="1"/>
</dbReference>
<evidence type="ECO:0000313" key="3">
    <source>
        <dbReference type="EMBL" id="MDJ1184932.1"/>
    </source>
</evidence>
<dbReference type="Gene3D" id="3.30.565.10">
    <property type="entry name" value="Histidine kinase-like ATPase, C-terminal domain"/>
    <property type="match status" value="1"/>
</dbReference>
<name>A0ABT7C0G1_9CYAN</name>
<dbReference type="SUPFAM" id="SSF55874">
    <property type="entry name" value="ATPase domain of HSP90 chaperone/DNA topoisomerase II/histidine kinase"/>
    <property type="match status" value="1"/>
</dbReference>
<dbReference type="GO" id="GO:0005524">
    <property type="term" value="F:ATP binding"/>
    <property type="evidence" value="ECO:0007669"/>
    <property type="project" value="UniProtKB-KW"/>
</dbReference>
<gene>
    <name evidence="3" type="ORF">PMH09_17220</name>
</gene>
<keyword evidence="1" id="KW-0418">Kinase</keyword>
<dbReference type="EMBL" id="JAQOSQ010000022">
    <property type="protein sequence ID" value="MDJ1184932.1"/>
    <property type="molecule type" value="Genomic_DNA"/>
</dbReference>
<dbReference type="CDD" id="cd16936">
    <property type="entry name" value="HATPase_RsbW-like"/>
    <property type="match status" value="1"/>
</dbReference>
<dbReference type="Proteomes" id="UP001232992">
    <property type="component" value="Unassembled WGS sequence"/>
</dbReference>
<keyword evidence="1" id="KW-0808">Transferase</keyword>
<reference evidence="3 4" key="1">
    <citation type="submission" date="2023-01" db="EMBL/GenBank/DDBJ databases">
        <title>Novel diversity within Roseofilum (Cyanobacteria; Desertifilaceae) from marine benthic mats with descriptions of four novel species.</title>
        <authorList>
            <person name="Wang Y."/>
            <person name="Berthold D.E."/>
            <person name="Hu J."/>
            <person name="Lefler F.W."/>
            <person name="Laughinghouse H.D. IV."/>
        </authorList>
    </citation>
    <scope>NUCLEOTIDE SEQUENCE [LARGE SCALE GENOMIC DNA]</scope>
    <source>
        <strain evidence="3 4">BLCC-M143</strain>
    </source>
</reference>
<keyword evidence="3" id="KW-0547">Nucleotide-binding</keyword>
<comment type="caution">
    <text evidence="3">The sequence shown here is derived from an EMBL/GenBank/DDBJ whole genome shotgun (WGS) entry which is preliminary data.</text>
</comment>
<accession>A0ABT7C0G1</accession>
<proteinExistence type="predicted"/>